<dbReference type="Proteomes" id="UP001620645">
    <property type="component" value="Unassembled WGS sequence"/>
</dbReference>
<accession>A0ABD2IXZ4</accession>
<keyword evidence="1" id="KW-0732">Signal</keyword>
<comment type="caution">
    <text evidence="2">The sequence shown here is derived from an EMBL/GenBank/DDBJ whole genome shotgun (WGS) entry which is preliminary data.</text>
</comment>
<gene>
    <name evidence="2" type="ORF">niasHS_010517</name>
</gene>
<feature type="chain" id="PRO_5044742754" evidence="1">
    <location>
        <begin position="24"/>
        <end position="77"/>
    </location>
</feature>
<reference evidence="2 3" key="1">
    <citation type="submission" date="2024-10" db="EMBL/GenBank/DDBJ databases">
        <authorList>
            <person name="Kim D."/>
        </authorList>
    </citation>
    <scope>NUCLEOTIDE SEQUENCE [LARGE SCALE GENOMIC DNA]</scope>
    <source>
        <strain evidence="2">Taebaek</strain>
    </source>
</reference>
<organism evidence="2 3">
    <name type="scientific">Heterodera schachtii</name>
    <name type="common">Sugarbeet cyst nematode worm</name>
    <name type="synonym">Tylenchus schachtii</name>
    <dbReference type="NCBI Taxonomy" id="97005"/>
    <lineage>
        <taxon>Eukaryota</taxon>
        <taxon>Metazoa</taxon>
        <taxon>Ecdysozoa</taxon>
        <taxon>Nematoda</taxon>
        <taxon>Chromadorea</taxon>
        <taxon>Rhabditida</taxon>
        <taxon>Tylenchina</taxon>
        <taxon>Tylenchomorpha</taxon>
        <taxon>Tylenchoidea</taxon>
        <taxon>Heteroderidae</taxon>
        <taxon>Heteroderinae</taxon>
        <taxon>Heterodera</taxon>
    </lineage>
</organism>
<keyword evidence="3" id="KW-1185">Reference proteome</keyword>
<sequence>MNIRYNFALFLLLILAFAAFSDGLSVDEGIDEEGLDLKPAPASKVLSRAQRIARRCVRCKRKWSWSSSDWGYGGPWG</sequence>
<proteinExistence type="predicted"/>
<name>A0ABD2IXZ4_HETSC</name>
<protein>
    <submittedName>
        <fullName evidence="2">Uncharacterized protein</fullName>
    </submittedName>
</protein>
<evidence type="ECO:0000256" key="1">
    <source>
        <dbReference type="SAM" id="SignalP"/>
    </source>
</evidence>
<evidence type="ECO:0000313" key="2">
    <source>
        <dbReference type="EMBL" id="KAL3082715.1"/>
    </source>
</evidence>
<evidence type="ECO:0000313" key="3">
    <source>
        <dbReference type="Proteomes" id="UP001620645"/>
    </source>
</evidence>
<feature type="signal peptide" evidence="1">
    <location>
        <begin position="1"/>
        <end position="23"/>
    </location>
</feature>
<dbReference type="AlphaFoldDB" id="A0ABD2IXZ4"/>
<dbReference type="EMBL" id="JBICCN010000254">
    <property type="protein sequence ID" value="KAL3082715.1"/>
    <property type="molecule type" value="Genomic_DNA"/>
</dbReference>